<sequence length="73" mass="8055">MHPTHLRSSCAFLFSCCALVALSISDGDAGSHLSSRGESHGTFILYCIEMCEKENLIKLTPTLLWDIGREQRG</sequence>
<reference evidence="2 3" key="1">
    <citation type="journal article" date="2019" name="Nat. Ecol. Evol.">
        <title>Megaphylogeny resolves global patterns of mushroom evolution.</title>
        <authorList>
            <person name="Varga T."/>
            <person name="Krizsan K."/>
            <person name="Foldi C."/>
            <person name="Dima B."/>
            <person name="Sanchez-Garcia M."/>
            <person name="Sanchez-Ramirez S."/>
            <person name="Szollosi G.J."/>
            <person name="Szarkandi J.G."/>
            <person name="Papp V."/>
            <person name="Albert L."/>
            <person name="Andreopoulos W."/>
            <person name="Angelini C."/>
            <person name="Antonin V."/>
            <person name="Barry K.W."/>
            <person name="Bougher N.L."/>
            <person name="Buchanan P."/>
            <person name="Buyck B."/>
            <person name="Bense V."/>
            <person name="Catcheside P."/>
            <person name="Chovatia M."/>
            <person name="Cooper J."/>
            <person name="Damon W."/>
            <person name="Desjardin D."/>
            <person name="Finy P."/>
            <person name="Geml J."/>
            <person name="Haridas S."/>
            <person name="Hughes K."/>
            <person name="Justo A."/>
            <person name="Karasinski D."/>
            <person name="Kautmanova I."/>
            <person name="Kiss B."/>
            <person name="Kocsube S."/>
            <person name="Kotiranta H."/>
            <person name="LaButti K.M."/>
            <person name="Lechner B.E."/>
            <person name="Liimatainen K."/>
            <person name="Lipzen A."/>
            <person name="Lukacs Z."/>
            <person name="Mihaltcheva S."/>
            <person name="Morgado L.N."/>
            <person name="Niskanen T."/>
            <person name="Noordeloos M.E."/>
            <person name="Ohm R.A."/>
            <person name="Ortiz-Santana B."/>
            <person name="Ovrebo C."/>
            <person name="Racz N."/>
            <person name="Riley R."/>
            <person name="Savchenko A."/>
            <person name="Shiryaev A."/>
            <person name="Soop K."/>
            <person name="Spirin V."/>
            <person name="Szebenyi C."/>
            <person name="Tomsovsky M."/>
            <person name="Tulloss R.E."/>
            <person name="Uehling J."/>
            <person name="Grigoriev I.V."/>
            <person name="Vagvolgyi C."/>
            <person name="Papp T."/>
            <person name="Martin F.M."/>
            <person name="Miettinen O."/>
            <person name="Hibbett D.S."/>
            <person name="Nagy L.G."/>
        </authorList>
    </citation>
    <scope>NUCLEOTIDE SEQUENCE [LARGE SCALE GENOMIC DNA]</scope>
    <source>
        <strain evidence="2 3">CBS 166.37</strain>
    </source>
</reference>
<gene>
    <name evidence="2" type="ORF">BDQ12DRAFT_690861</name>
</gene>
<organism evidence="2 3">
    <name type="scientific">Crucibulum laeve</name>
    <dbReference type="NCBI Taxonomy" id="68775"/>
    <lineage>
        <taxon>Eukaryota</taxon>
        <taxon>Fungi</taxon>
        <taxon>Dikarya</taxon>
        <taxon>Basidiomycota</taxon>
        <taxon>Agaricomycotina</taxon>
        <taxon>Agaricomycetes</taxon>
        <taxon>Agaricomycetidae</taxon>
        <taxon>Agaricales</taxon>
        <taxon>Agaricineae</taxon>
        <taxon>Nidulariaceae</taxon>
        <taxon>Crucibulum</taxon>
    </lineage>
</organism>
<proteinExistence type="predicted"/>
<dbReference type="EMBL" id="ML213644">
    <property type="protein sequence ID" value="TFK33660.1"/>
    <property type="molecule type" value="Genomic_DNA"/>
</dbReference>
<keyword evidence="1" id="KW-0732">Signal</keyword>
<accession>A0A5C3LLE2</accession>
<protein>
    <recommendedName>
        <fullName evidence="4">Secreted protein</fullName>
    </recommendedName>
</protein>
<feature type="chain" id="PRO_5023127827" description="Secreted protein" evidence="1">
    <location>
        <begin position="30"/>
        <end position="73"/>
    </location>
</feature>
<name>A0A5C3LLE2_9AGAR</name>
<feature type="signal peptide" evidence="1">
    <location>
        <begin position="1"/>
        <end position="29"/>
    </location>
</feature>
<dbReference type="AlphaFoldDB" id="A0A5C3LLE2"/>
<dbReference type="Proteomes" id="UP000308652">
    <property type="component" value="Unassembled WGS sequence"/>
</dbReference>
<evidence type="ECO:0000256" key="1">
    <source>
        <dbReference type="SAM" id="SignalP"/>
    </source>
</evidence>
<evidence type="ECO:0000313" key="2">
    <source>
        <dbReference type="EMBL" id="TFK33660.1"/>
    </source>
</evidence>
<keyword evidence="3" id="KW-1185">Reference proteome</keyword>
<evidence type="ECO:0000313" key="3">
    <source>
        <dbReference type="Proteomes" id="UP000308652"/>
    </source>
</evidence>
<evidence type="ECO:0008006" key="4">
    <source>
        <dbReference type="Google" id="ProtNLM"/>
    </source>
</evidence>